<dbReference type="HOGENOM" id="CLU_145389_0_0_12"/>
<evidence type="ECO:0000313" key="3">
    <source>
        <dbReference type="Proteomes" id="UP000018680"/>
    </source>
</evidence>
<protein>
    <recommendedName>
        <fullName evidence="1">DUF2023 domain-containing protein</fullName>
    </recommendedName>
</protein>
<dbReference type="Gene3D" id="3.30.2190.10">
    <property type="entry name" value="PG1857-like"/>
    <property type="match status" value="1"/>
</dbReference>
<dbReference type="InterPro" id="IPR018594">
    <property type="entry name" value="DUF2023"/>
</dbReference>
<name>V5WEQ4_9SPIO</name>
<evidence type="ECO:0000259" key="1">
    <source>
        <dbReference type="Pfam" id="PF09633"/>
    </source>
</evidence>
<dbReference type="InterPro" id="IPR036780">
    <property type="entry name" value="PG1857-like_sf"/>
</dbReference>
<evidence type="ECO:0000313" key="2">
    <source>
        <dbReference type="EMBL" id="AHC14009.1"/>
    </source>
</evidence>
<reference evidence="2 3" key="1">
    <citation type="journal article" date="2015" name="Stand. Genomic Sci.">
        <title>Complete genome sequence and description of Salinispira pacifica gen. nov., sp. nov., a novel spirochaete isolated form a hypersaline microbial mat.</title>
        <authorList>
            <person name="Ben Hania W."/>
            <person name="Joseph M."/>
            <person name="Schumann P."/>
            <person name="Bunk B."/>
            <person name="Fiebig A."/>
            <person name="Sproer C."/>
            <person name="Klenk H.P."/>
            <person name="Fardeau M.L."/>
            <person name="Spring S."/>
        </authorList>
    </citation>
    <scope>NUCLEOTIDE SEQUENCE [LARGE SCALE GENOMIC DNA]</scope>
    <source>
        <strain evidence="2 3">L21-RPul-D2</strain>
    </source>
</reference>
<feature type="domain" description="DUF2023" evidence="1">
    <location>
        <begin position="6"/>
        <end position="106"/>
    </location>
</feature>
<organism evidence="2 3">
    <name type="scientific">Salinispira pacifica</name>
    <dbReference type="NCBI Taxonomy" id="1307761"/>
    <lineage>
        <taxon>Bacteria</taxon>
        <taxon>Pseudomonadati</taxon>
        <taxon>Spirochaetota</taxon>
        <taxon>Spirochaetia</taxon>
        <taxon>Spirochaetales</taxon>
        <taxon>Spirochaetaceae</taxon>
        <taxon>Salinispira</taxon>
    </lineage>
</organism>
<dbReference type="Proteomes" id="UP000018680">
    <property type="component" value="Chromosome"/>
</dbReference>
<dbReference type="EMBL" id="CP006939">
    <property type="protein sequence ID" value="AHC14009.1"/>
    <property type="molecule type" value="Genomic_DNA"/>
</dbReference>
<dbReference type="Pfam" id="PF09633">
    <property type="entry name" value="DUF2023"/>
    <property type="match status" value="1"/>
</dbReference>
<accession>V5WEQ4</accession>
<dbReference type="KEGG" id="slr:L21SP2_0580"/>
<dbReference type="STRING" id="1307761.L21SP2_0580"/>
<dbReference type="AlphaFoldDB" id="V5WEQ4"/>
<proteinExistence type="predicted"/>
<sequence>MSADLQICNHHLYELKKGLRDMVLVTIPRVHSERFCARLDQKDIRYFVQDVSDRKVNIFFGRSECITIVESFGVKHLHELTPEQDFILGIMLGYNSINQYERFLQRKNAREK</sequence>
<dbReference type="PATRIC" id="fig|1307761.3.peg.581"/>
<dbReference type="SUPFAM" id="SSF160448">
    <property type="entry name" value="PG1857-like"/>
    <property type="match status" value="1"/>
</dbReference>
<keyword evidence="3" id="KW-1185">Reference proteome</keyword>
<gene>
    <name evidence="2" type="ORF">L21SP2_0580</name>
</gene>